<dbReference type="Proteomes" id="UP000054248">
    <property type="component" value="Unassembled WGS sequence"/>
</dbReference>
<protein>
    <submittedName>
        <fullName evidence="1">Uncharacterized protein</fullName>
    </submittedName>
</protein>
<sequence>MLKRLRERDLDSDLPHAYYRLYGTSSSIRGAQRPVPSQTPLFREDPSLATFFVDYVAPPLRAKDYIAYIADLEGIHASRITLYLRSQAMGGDMIQEVEAEQIKDPDDFITRRTASETSDRKPIMVTVELGADEYGDVDLNTKGTPLPISLKGMARSLSRTVSRVRKRESVAY</sequence>
<dbReference type="HOGENOM" id="CLU_1556407_0_0_1"/>
<dbReference type="OrthoDB" id="3236334at2759"/>
<keyword evidence="2" id="KW-1185">Reference proteome</keyword>
<gene>
    <name evidence="1" type="ORF">M407DRAFT_246870</name>
</gene>
<evidence type="ECO:0000313" key="2">
    <source>
        <dbReference type="Proteomes" id="UP000054248"/>
    </source>
</evidence>
<accession>A0A0C3L628</accession>
<name>A0A0C3L628_9AGAM</name>
<evidence type="ECO:0000313" key="1">
    <source>
        <dbReference type="EMBL" id="KIO16987.1"/>
    </source>
</evidence>
<proteinExistence type="predicted"/>
<reference evidence="2" key="2">
    <citation type="submission" date="2015-01" db="EMBL/GenBank/DDBJ databases">
        <title>Evolutionary Origins and Diversification of the Mycorrhizal Mutualists.</title>
        <authorList>
            <consortium name="DOE Joint Genome Institute"/>
            <consortium name="Mycorrhizal Genomics Consortium"/>
            <person name="Kohler A."/>
            <person name="Kuo A."/>
            <person name="Nagy L.G."/>
            <person name="Floudas D."/>
            <person name="Copeland A."/>
            <person name="Barry K.W."/>
            <person name="Cichocki N."/>
            <person name="Veneault-Fourrey C."/>
            <person name="LaButti K."/>
            <person name="Lindquist E.A."/>
            <person name="Lipzen A."/>
            <person name="Lundell T."/>
            <person name="Morin E."/>
            <person name="Murat C."/>
            <person name="Riley R."/>
            <person name="Ohm R."/>
            <person name="Sun H."/>
            <person name="Tunlid A."/>
            <person name="Henrissat B."/>
            <person name="Grigoriev I.V."/>
            <person name="Hibbett D.S."/>
            <person name="Martin F."/>
        </authorList>
    </citation>
    <scope>NUCLEOTIDE SEQUENCE [LARGE SCALE GENOMIC DNA]</scope>
    <source>
        <strain evidence="2">MUT 4182</strain>
    </source>
</reference>
<dbReference type="EMBL" id="KN823449">
    <property type="protein sequence ID" value="KIO16987.1"/>
    <property type="molecule type" value="Genomic_DNA"/>
</dbReference>
<organism evidence="1 2">
    <name type="scientific">Tulasnella calospora MUT 4182</name>
    <dbReference type="NCBI Taxonomy" id="1051891"/>
    <lineage>
        <taxon>Eukaryota</taxon>
        <taxon>Fungi</taxon>
        <taxon>Dikarya</taxon>
        <taxon>Basidiomycota</taxon>
        <taxon>Agaricomycotina</taxon>
        <taxon>Agaricomycetes</taxon>
        <taxon>Cantharellales</taxon>
        <taxon>Tulasnellaceae</taxon>
        <taxon>Tulasnella</taxon>
    </lineage>
</organism>
<reference evidence="1 2" key="1">
    <citation type="submission" date="2014-04" db="EMBL/GenBank/DDBJ databases">
        <authorList>
            <consortium name="DOE Joint Genome Institute"/>
            <person name="Kuo A."/>
            <person name="Girlanda M."/>
            <person name="Perotto S."/>
            <person name="Kohler A."/>
            <person name="Nagy L.G."/>
            <person name="Floudas D."/>
            <person name="Copeland A."/>
            <person name="Barry K.W."/>
            <person name="Cichocki N."/>
            <person name="Veneault-Fourrey C."/>
            <person name="LaButti K."/>
            <person name="Lindquist E.A."/>
            <person name="Lipzen A."/>
            <person name="Lundell T."/>
            <person name="Morin E."/>
            <person name="Murat C."/>
            <person name="Sun H."/>
            <person name="Tunlid A."/>
            <person name="Henrissat B."/>
            <person name="Grigoriev I.V."/>
            <person name="Hibbett D.S."/>
            <person name="Martin F."/>
            <person name="Nordberg H.P."/>
            <person name="Cantor M.N."/>
            <person name="Hua S.X."/>
        </authorList>
    </citation>
    <scope>NUCLEOTIDE SEQUENCE [LARGE SCALE GENOMIC DNA]</scope>
    <source>
        <strain evidence="1 2">MUT 4182</strain>
    </source>
</reference>
<dbReference type="AlphaFoldDB" id="A0A0C3L628"/>